<feature type="non-terminal residue" evidence="1">
    <location>
        <position position="40"/>
    </location>
</feature>
<keyword evidence="2" id="KW-1185">Reference proteome</keyword>
<protein>
    <submittedName>
        <fullName evidence="1">5343_t:CDS:1</fullName>
    </submittedName>
</protein>
<dbReference type="EMBL" id="CAJVQC010013216">
    <property type="protein sequence ID" value="CAG8646278.1"/>
    <property type="molecule type" value="Genomic_DNA"/>
</dbReference>
<organism evidence="1 2">
    <name type="scientific">Racocetra persica</name>
    <dbReference type="NCBI Taxonomy" id="160502"/>
    <lineage>
        <taxon>Eukaryota</taxon>
        <taxon>Fungi</taxon>
        <taxon>Fungi incertae sedis</taxon>
        <taxon>Mucoromycota</taxon>
        <taxon>Glomeromycotina</taxon>
        <taxon>Glomeromycetes</taxon>
        <taxon>Diversisporales</taxon>
        <taxon>Gigasporaceae</taxon>
        <taxon>Racocetra</taxon>
    </lineage>
</organism>
<reference evidence="1" key="1">
    <citation type="submission" date="2021-06" db="EMBL/GenBank/DDBJ databases">
        <authorList>
            <person name="Kallberg Y."/>
            <person name="Tangrot J."/>
            <person name="Rosling A."/>
        </authorList>
    </citation>
    <scope>NUCLEOTIDE SEQUENCE</scope>
    <source>
        <strain evidence="1">MA461A</strain>
    </source>
</reference>
<accession>A0ACA9NCG2</accession>
<evidence type="ECO:0000313" key="2">
    <source>
        <dbReference type="Proteomes" id="UP000789920"/>
    </source>
</evidence>
<name>A0ACA9NCG2_9GLOM</name>
<feature type="non-terminal residue" evidence="1">
    <location>
        <position position="1"/>
    </location>
</feature>
<sequence length="40" mass="4677">MRMEPVYHCENDINRGILNNDHADVNPSKLNNYTQDMNSI</sequence>
<comment type="caution">
    <text evidence="1">The sequence shown here is derived from an EMBL/GenBank/DDBJ whole genome shotgun (WGS) entry which is preliminary data.</text>
</comment>
<dbReference type="Proteomes" id="UP000789920">
    <property type="component" value="Unassembled WGS sequence"/>
</dbReference>
<gene>
    <name evidence="1" type="ORF">RPERSI_LOCUS7685</name>
</gene>
<proteinExistence type="predicted"/>
<evidence type="ECO:0000313" key="1">
    <source>
        <dbReference type="EMBL" id="CAG8646278.1"/>
    </source>
</evidence>